<gene>
    <name evidence="1" type="ORF">LOK49_LG04G01260</name>
</gene>
<dbReference type="Proteomes" id="UP001060215">
    <property type="component" value="Chromosome 2"/>
</dbReference>
<accession>A0ACC0I1N1</accession>
<name>A0ACC0I1N1_9ERIC</name>
<dbReference type="EMBL" id="CM045759">
    <property type="protein sequence ID" value="KAI8018714.1"/>
    <property type="molecule type" value="Genomic_DNA"/>
</dbReference>
<sequence>MAEQGPREFSFKTLSSATQGFHAKNKLGKGGFTKVYKGKLTDGGEIAVKKPLLISDKGKELVLNEMKLLLGGYSALEYMANGHISPKADTYSFGVVVLELISGRKNWNSHNQSPNGQGLRDRANELCKEVKVSEFMDRKLIPSAVHDQLEDVQSYIPSIPSSSCSNSRNGIQIAPNEGPIRATIQKVAAAATEEDEEGIPIPMITKKDPIETMGKLCTRKTSTRQPREKTPLPPPHMTKEVAKKVAKQQQTIEEEADEKGPTTLNDTEEWPVNSTPEDRVVVDKPLHLVLSFHHTINSDIFVYLHYEQIMPEIKVNKEMLAANDAKDDFWQAITNLKSLETSFKKSWNDEGNKSSWCEEGFFEEGEKGKYKDQLTNPQDAIFSNNWEGILRKVGVAEDSLLFSEVPLTGLVEQ</sequence>
<reference evidence="1 2" key="1">
    <citation type="journal article" date="2022" name="Plant J.">
        <title>Chromosome-level genome of Camellia lanceoleosa provides a valuable resource for understanding genome evolution and self-incompatibility.</title>
        <authorList>
            <person name="Gong W."/>
            <person name="Xiao S."/>
            <person name="Wang L."/>
            <person name="Liao Z."/>
            <person name="Chang Y."/>
            <person name="Mo W."/>
            <person name="Hu G."/>
            <person name="Li W."/>
            <person name="Zhao G."/>
            <person name="Zhu H."/>
            <person name="Hu X."/>
            <person name="Ji K."/>
            <person name="Xiang X."/>
            <person name="Song Q."/>
            <person name="Yuan D."/>
            <person name="Jin S."/>
            <person name="Zhang L."/>
        </authorList>
    </citation>
    <scope>NUCLEOTIDE SEQUENCE [LARGE SCALE GENOMIC DNA]</scope>
    <source>
        <strain evidence="1">SQ_2022a</strain>
    </source>
</reference>
<protein>
    <submittedName>
        <fullName evidence="1">G-type lectin S-receptor-like serine/threonine-protein kinase</fullName>
    </submittedName>
</protein>
<keyword evidence="2" id="KW-1185">Reference proteome</keyword>
<proteinExistence type="predicted"/>
<evidence type="ECO:0000313" key="1">
    <source>
        <dbReference type="EMBL" id="KAI8018714.1"/>
    </source>
</evidence>
<comment type="caution">
    <text evidence="1">The sequence shown here is derived from an EMBL/GenBank/DDBJ whole genome shotgun (WGS) entry which is preliminary data.</text>
</comment>
<evidence type="ECO:0000313" key="2">
    <source>
        <dbReference type="Proteomes" id="UP001060215"/>
    </source>
</evidence>
<organism evidence="1 2">
    <name type="scientific">Camellia lanceoleosa</name>
    <dbReference type="NCBI Taxonomy" id="1840588"/>
    <lineage>
        <taxon>Eukaryota</taxon>
        <taxon>Viridiplantae</taxon>
        <taxon>Streptophyta</taxon>
        <taxon>Embryophyta</taxon>
        <taxon>Tracheophyta</taxon>
        <taxon>Spermatophyta</taxon>
        <taxon>Magnoliopsida</taxon>
        <taxon>eudicotyledons</taxon>
        <taxon>Gunneridae</taxon>
        <taxon>Pentapetalae</taxon>
        <taxon>asterids</taxon>
        <taxon>Ericales</taxon>
        <taxon>Theaceae</taxon>
        <taxon>Camellia</taxon>
    </lineage>
</organism>